<comment type="caution">
    <text evidence="9">The sequence shown here is derived from an EMBL/GenBank/DDBJ whole genome shotgun (WGS) entry which is preliminary data.</text>
</comment>
<dbReference type="Pfam" id="PF02537">
    <property type="entry name" value="CRCB"/>
    <property type="match status" value="1"/>
</dbReference>
<evidence type="ECO:0000256" key="3">
    <source>
        <dbReference type="ARBA" id="ARBA00022692"/>
    </source>
</evidence>
<comment type="subcellular location">
    <subcellularLocation>
        <location evidence="1">Cell membrane</location>
        <topology evidence="1">Multi-pass membrane protein</topology>
    </subcellularLocation>
</comment>
<evidence type="ECO:0000256" key="6">
    <source>
        <dbReference type="ARBA" id="ARBA00035120"/>
    </source>
</evidence>
<name>A0A645DZ94_9ZZZZ</name>
<reference evidence="9" key="1">
    <citation type="submission" date="2019-08" db="EMBL/GenBank/DDBJ databases">
        <authorList>
            <person name="Kucharzyk K."/>
            <person name="Murdoch R.W."/>
            <person name="Higgins S."/>
            <person name="Loffler F."/>
        </authorList>
    </citation>
    <scope>NUCLEOTIDE SEQUENCE</scope>
</reference>
<evidence type="ECO:0000256" key="7">
    <source>
        <dbReference type="ARBA" id="ARBA00035585"/>
    </source>
</evidence>
<dbReference type="InterPro" id="IPR003691">
    <property type="entry name" value="FluC"/>
</dbReference>
<accession>A0A645DZ94</accession>
<feature type="transmembrane region" description="Helical" evidence="8">
    <location>
        <begin position="97"/>
        <end position="121"/>
    </location>
</feature>
<comment type="similarity">
    <text evidence="6">Belongs to the fluoride channel Fluc/FEX (TC 1.A.43) family.</text>
</comment>
<dbReference type="PANTHER" id="PTHR28259:SF1">
    <property type="entry name" value="FLUORIDE EXPORT PROTEIN 1-RELATED"/>
    <property type="match status" value="1"/>
</dbReference>
<evidence type="ECO:0000256" key="2">
    <source>
        <dbReference type="ARBA" id="ARBA00022475"/>
    </source>
</evidence>
<keyword evidence="4 8" id="KW-1133">Transmembrane helix</keyword>
<organism evidence="9">
    <name type="scientific">bioreactor metagenome</name>
    <dbReference type="NCBI Taxonomy" id="1076179"/>
    <lineage>
        <taxon>unclassified sequences</taxon>
        <taxon>metagenomes</taxon>
        <taxon>ecological metagenomes</taxon>
    </lineage>
</organism>
<feature type="transmembrane region" description="Helical" evidence="8">
    <location>
        <begin position="34"/>
        <end position="56"/>
    </location>
</feature>
<gene>
    <name evidence="9" type="primary">crcB_23</name>
    <name evidence="9" type="ORF">SDC9_142003</name>
</gene>
<dbReference type="EMBL" id="VSSQ01041432">
    <property type="protein sequence ID" value="MPM94854.1"/>
    <property type="molecule type" value="Genomic_DNA"/>
</dbReference>
<keyword evidence="2" id="KW-1003">Cell membrane</keyword>
<proteinExistence type="inferred from homology"/>
<dbReference type="GO" id="GO:1903425">
    <property type="term" value="F:fluoride transmembrane transporter activity"/>
    <property type="evidence" value="ECO:0007669"/>
    <property type="project" value="TreeGrafter"/>
</dbReference>
<dbReference type="GO" id="GO:0005886">
    <property type="term" value="C:plasma membrane"/>
    <property type="evidence" value="ECO:0007669"/>
    <property type="project" value="UniProtKB-SubCell"/>
</dbReference>
<evidence type="ECO:0000256" key="8">
    <source>
        <dbReference type="SAM" id="Phobius"/>
    </source>
</evidence>
<keyword evidence="5 8" id="KW-0472">Membrane</keyword>
<evidence type="ECO:0000313" key="9">
    <source>
        <dbReference type="EMBL" id="MPM94854.1"/>
    </source>
</evidence>
<keyword evidence="3 8" id="KW-0812">Transmembrane</keyword>
<dbReference type="PANTHER" id="PTHR28259">
    <property type="entry name" value="FLUORIDE EXPORT PROTEIN 1-RELATED"/>
    <property type="match status" value="1"/>
</dbReference>
<sequence length="125" mass="13609">MLKHILLIGTGGFIGSVARYYVSKLNLLWDFLSIPIGTLLVNIAGCFIIGFLSGISDKSNLLSTDMRLFLMVGFCGGFTTFSSFANENLMLLHTGEILSIILYTSLSVILGFLAVYLGYVLSNIL</sequence>
<evidence type="ECO:0000256" key="5">
    <source>
        <dbReference type="ARBA" id="ARBA00023136"/>
    </source>
</evidence>
<comment type="catalytic activity">
    <reaction evidence="7">
        <text>fluoride(in) = fluoride(out)</text>
        <dbReference type="Rhea" id="RHEA:76159"/>
        <dbReference type="ChEBI" id="CHEBI:17051"/>
    </reaction>
    <physiologicalReaction direction="left-to-right" evidence="7">
        <dbReference type="Rhea" id="RHEA:76160"/>
    </physiologicalReaction>
</comment>
<protein>
    <submittedName>
        <fullName evidence="9">Putative fluoride ion transporter CrcB</fullName>
    </submittedName>
</protein>
<evidence type="ECO:0000256" key="1">
    <source>
        <dbReference type="ARBA" id="ARBA00004651"/>
    </source>
</evidence>
<evidence type="ECO:0000256" key="4">
    <source>
        <dbReference type="ARBA" id="ARBA00022989"/>
    </source>
</evidence>
<dbReference type="NCBIfam" id="TIGR00494">
    <property type="entry name" value="crcB"/>
    <property type="match status" value="1"/>
</dbReference>
<dbReference type="AlphaFoldDB" id="A0A645DZ94"/>
<dbReference type="HAMAP" id="MF_00454">
    <property type="entry name" value="FluC"/>
    <property type="match status" value="1"/>
</dbReference>
<feature type="transmembrane region" description="Helical" evidence="8">
    <location>
        <begin position="68"/>
        <end position="85"/>
    </location>
</feature>
<feature type="transmembrane region" description="Helical" evidence="8">
    <location>
        <begin position="5"/>
        <end position="22"/>
    </location>
</feature>